<reference evidence="1 2" key="1">
    <citation type="submission" date="2024-11" db="EMBL/GenBank/DDBJ databases">
        <title>Chromosome-level genome assembly of the freshwater bivalve Anodonta woodiana.</title>
        <authorList>
            <person name="Chen X."/>
        </authorList>
    </citation>
    <scope>NUCLEOTIDE SEQUENCE [LARGE SCALE GENOMIC DNA]</scope>
    <source>
        <strain evidence="1">MN2024</strain>
        <tissue evidence="1">Gills</tissue>
    </source>
</reference>
<evidence type="ECO:0000313" key="1">
    <source>
        <dbReference type="EMBL" id="KAL3851988.1"/>
    </source>
</evidence>
<comment type="caution">
    <text evidence="1">The sequence shown here is derived from an EMBL/GenBank/DDBJ whole genome shotgun (WGS) entry which is preliminary data.</text>
</comment>
<name>A0ABD3UUX8_SINWO</name>
<dbReference type="EMBL" id="JBJQND010000015">
    <property type="protein sequence ID" value="KAL3851988.1"/>
    <property type="molecule type" value="Genomic_DNA"/>
</dbReference>
<proteinExistence type="predicted"/>
<accession>A0ABD3UUX8</accession>
<dbReference type="AlphaFoldDB" id="A0ABD3UUX8"/>
<organism evidence="1 2">
    <name type="scientific">Sinanodonta woodiana</name>
    <name type="common">Chinese pond mussel</name>
    <name type="synonym">Anodonta woodiana</name>
    <dbReference type="NCBI Taxonomy" id="1069815"/>
    <lineage>
        <taxon>Eukaryota</taxon>
        <taxon>Metazoa</taxon>
        <taxon>Spiralia</taxon>
        <taxon>Lophotrochozoa</taxon>
        <taxon>Mollusca</taxon>
        <taxon>Bivalvia</taxon>
        <taxon>Autobranchia</taxon>
        <taxon>Heteroconchia</taxon>
        <taxon>Palaeoheterodonta</taxon>
        <taxon>Unionida</taxon>
        <taxon>Unionoidea</taxon>
        <taxon>Unionidae</taxon>
        <taxon>Unioninae</taxon>
        <taxon>Sinanodonta</taxon>
    </lineage>
</organism>
<gene>
    <name evidence="1" type="ORF">ACJMK2_015677</name>
</gene>
<sequence>MRGEGPNGTTFSPQGAPRGHQSRMHLYFNVVVENGTLIAFHNKGVQLIDFSGNDTAPKLIEVLAALEAQGINMKDISGLQNAGPRKMMLYAVDESKPILNMETMMVKGLKAHIHEAPPLKELLGQKWWTCISTAYLRKLTHVNWKGSCMIDLTY</sequence>
<protein>
    <submittedName>
        <fullName evidence="1">Uncharacterized protein</fullName>
    </submittedName>
</protein>
<keyword evidence="2" id="KW-1185">Reference proteome</keyword>
<dbReference type="Proteomes" id="UP001634394">
    <property type="component" value="Unassembled WGS sequence"/>
</dbReference>
<evidence type="ECO:0000313" key="2">
    <source>
        <dbReference type="Proteomes" id="UP001634394"/>
    </source>
</evidence>